<dbReference type="AlphaFoldDB" id="A0A4Q2M8V8"/>
<dbReference type="Gene3D" id="3.40.140.120">
    <property type="match status" value="1"/>
</dbReference>
<evidence type="ECO:0000313" key="2">
    <source>
        <dbReference type="EMBL" id="RXZ86322.1"/>
    </source>
</evidence>
<dbReference type="EMBL" id="SDPM01000005">
    <property type="protein sequence ID" value="RXZ86322.1"/>
    <property type="molecule type" value="Genomic_DNA"/>
</dbReference>
<dbReference type="OrthoDB" id="3268650at2"/>
<proteinExistence type="predicted"/>
<organism evidence="2 3">
    <name type="scientific">Agromyces atrinae</name>
    <dbReference type="NCBI Taxonomy" id="592376"/>
    <lineage>
        <taxon>Bacteria</taxon>
        <taxon>Bacillati</taxon>
        <taxon>Actinomycetota</taxon>
        <taxon>Actinomycetes</taxon>
        <taxon>Micrococcales</taxon>
        <taxon>Microbacteriaceae</taxon>
        <taxon>Agromyces</taxon>
    </lineage>
</organism>
<comment type="caution">
    <text evidence="2">The sequence shown here is derived from an EMBL/GenBank/DDBJ whole genome shotgun (WGS) entry which is preliminary data.</text>
</comment>
<reference evidence="1 4" key="2">
    <citation type="submission" date="2020-07" db="EMBL/GenBank/DDBJ databases">
        <title>Sequencing the genomes of 1000 actinobacteria strains.</title>
        <authorList>
            <person name="Klenk H.-P."/>
        </authorList>
    </citation>
    <scope>NUCLEOTIDE SEQUENCE [LARGE SCALE GENOMIC DNA]</scope>
    <source>
        <strain evidence="1 4">DSM 23870</strain>
    </source>
</reference>
<evidence type="ECO:0000313" key="3">
    <source>
        <dbReference type="Proteomes" id="UP000292686"/>
    </source>
</evidence>
<name>A0A4Q2M8V8_9MICO</name>
<keyword evidence="3" id="KW-1185">Reference proteome</keyword>
<dbReference type="EMBL" id="JACCBI010000001">
    <property type="protein sequence ID" value="NYD65990.1"/>
    <property type="molecule type" value="Genomic_DNA"/>
</dbReference>
<protein>
    <submittedName>
        <fullName evidence="2">Phage portal protein</fullName>
    </submittedName>
</protein>
<evidence type="ECO:0000313" key="1">
    <source>
        <dbReference type="EMBL" id="NYD65990.1"/>
    </source>
</evidence>
<dbReference type="RefSeq" id="WP_129175142.1">
    <property type="nucleotide sequence ID" value="NZ_JACCBI010000001.1"/>
</dbReference>
<evidence type="ECO:0000313" key="4">
    <source>
        <dbReference type="Proteomes" id="UP000581087"/>
    </source>
</evidence>
<accession>A0A4Q2M8V8</accession>
<dbReference type="Proteomes" id="UP000292686">
    <property type="component" value="Unassembled WGS sequence"/>
</dbReference>
<sequence>MLFSPTGIASPWAESDGILHHVGPEIFGSDIASNLPISRDEAMTIPAVIKARNLLVATIAKFPLVALDKSGPLASQPAWLYRQDDDLSTYDRTAATVDDLFFNGRSLWTTTRGSSGILNASWIPSDRWHIDGADVVIDGVVADDRDFILFHIPLFDGVLKHGRRTIRGARDTELAWVAKMRNPTPVNELRIVDDTNLEQDEVDELRKKLDQKTAAGESVNMVTPAGVEFNAHGEVDPALYVEGRNAIRTDIGSFANVSVAMLDGTIGVDSLTYSTKEGEKNKFYEFDLPFWTDPIQAALSVDKVVPRGQRVRFDMYAAHNMPVPTGVPTEDD</sequence>
<gene>
    <name evidence="1" type="ORF">BJ972_000509</name>
    <name evidence="2" type="ORF">ESP50_11230</name>
</gene>
<dbReference type="Proteomes" id="UP000581087">
    <property type="component" value="Unassembled WGS sequence"/>
</dbReference>
<dbReference type="Gene3D" id="1.20.1270.210">
    <property type="match status" value="1"/>
</dbReference>
<dbReference type="Gene3D" id="3.30.1120.70">
    <property type="match status" value="1"/>
</dbReference>
<reference evidence="2 3" key="1">
    <citation type="submission" date="2019-01" db="EMBL/GenBank/DDBJ databases">
        <title>Agromyces.</title>
        <authorList>
            <person name="Li J."/>
        </authorList>
    </citation>
    <scope>NUCLEOTIDE SEQUENCE [LARGE SCALE GENOMIC DNA]</scope>
    <source>
        <strain evidence="2 3">DSM 23870</strain>
    </source>
</reference>